<dbReference type="Proteomes" id="UP000018680">
    <property type="component" value="Chromosome"/>
</dbReference>
<dbReference type="OrthoDB" id="140416at2"/>
<sequence>MISWLPPVLAGSFIILFFPIAALQWLALTMIITIIFSYLYVRLLRKSLTVQRLDLSPRTFRLTPMSIRIRIFNPLPFRVPSVLIADDAGGMSVIGDQIGVYTLPSQGSAELSYRVKSERRGRYRIGPGEIFFCDPLGLFPTRMITGKELDLLVLPRVYPLEYLLRQGLPLGEISIQNRMYEDPGRYRSLREYVSGDDPRRIHWKASAKTGILQVMEYSSTMSAPVTIILNISAAAFQGNSQYRNFERIIEAGASACRHWEELNQEFRLVISGSGMLFPRARNQTAGILEYLAGLDGPVDGDGPDAQILISNLSFTQGERVILISPPIPEKEYVSIASLLPQGSPFDYWCLEDRVHRENFVTPRYKPAFSRMSIFGIREYGEEMFE</sequence>
<dbReference type="Pfam" id="PF01882">
    <property type="entry name" value="DUF58"/>
    <property type="match status" value="1"/>
</dbReference>
<gene>
    <name evidence="3" type="ORF">L21SP2_0020</name>
</gene>
<feature type="domain" description="DUF58" evidence="2">
    <location>
        <begin position="189"/>
        <end position="278"/>
    </location>
</feature>
<proteinExistence type="predicted"/>
<keyword evidence="1" id="KW-0472">Membrane</keyword>
<dbReference type="PANTHER" id="PTHR34351">
    <property type="entry name" value="SLR1927 PROTEIN-RELATED"/>
    <property type="match status" value="1"/>
</dbReference>
<evidence type="ECO:0000313" key="4">
    <source>
        <dbReference type="Proteomes" id="UP000018680"/>
    </source>
</evidence>
<dbReference type="KEGG" id="slr:L21SP2_0020"/>
<dbReference type="HOGENOM" id="CLU_026152_3_0_12"/>
<protein>
    <recommendedName>
        <fullName evidence="2">DUF58 domain-containing protein</fullName>
    </recommendedName>
</protein>
<name>V5WE83_9SPIO</name>
<dbReference type="RefSeq" id="WP_024266399.1">
    <property type="nucleotide sequence ID" value="NC_023035.1"/>
</dbReference>
<dbReference type="STRING" id="1307761.L21SP2_0020"/>
<dbReference type="InterPro" id="IPR002881">
    <property type="entry name" value="DUF58"/>
</dbReference>
<evidence type="ECO:0000256" key="1">
    <source>
        <dbReference type="SAM" id="Phobius"/>
    </source>
</evidence>
<dbReference type="eggNOG" id="COG1721">
    <property type="taxonomic scope" value="Bacteria"/>
</dbReference>
<keyword evidence="1" id="KW-1133">Transmembrane helix</keyword>
<evidence type="ECO:0000313" key="3">
    <source>
        <dbReference type="EMBL" id="AHC13466.1"/>
    </source>
</evidence>
<accession>V5WE83</accession>
<dbReference type="AlphaFoldDB" id="V5WE83"/>
<dbReference type="PATRIC" id="fig|1307761.3.peg.20"/>
<dbReference type="EMBL" id="CP006939">
    <property type="protein sequence ID" value="AHC13466.1"/>
    <property type="molecule type" value="Genomic_DNA"/>
</dbReference>
<reference evidence="3 4" key="1">
    <citation type="journal article" date="2015" name="Stand. Genomic Sci.">
        <title>Complete genome sequence and description of Salinispira pacifica gen. nov., sp. nov., a novel spirochaete isolated form a hypersaline microbial mat.</title>
        <authorList>
            <person name="Ben Hania W."/>
            <person name="Joseph M."/>
            <person name="Schumann P."/>
            <person name="Bunk B."/>
            <person name="Fiebig A."/>
            <person name="Sproer C."/>
            <person name="Klenk H.P."/>
            <person name="Fardeau M.L."/>
            <person name="Spring S."/>
        </authorList>
    </citation>
    <scope>NUCLEOTIDE SEQUENCE [LARGE SCALE GENOMIC DNA]</scope>
    <source>
        <strain evidence="3 4">L21-RPul-D2</strain>
    </source>
</reference>
<feature type="transmembrane region" description="Helical" evidence="1">
    <location>
        <begin position="12"/>
        <end position="41"/>
    </location>
</feature>
<evidence type="ECO:0000259" key="2">
    <source>
        <dbReference type="Pfam" id="PF01882"/>
    </source>
</evidence>
<keyword evidence="4" id="KW-1185">Reference proteome</keyword>
<keyword evidence="1" id="KW-0812">Transmembrane</keyword>
<organism evidence="3 4">
    <name type="scientific">Salinispira pacifica</name>
    <dbReference type="NCBI Taxonomy" id="1307761"/>
    <lineage>
        <taxon>Bacteria</taxon>
        <taxon>Pseudomonadati</taxon>
        <taxon>Spirochaetota</taxon>
        <taxon>Spirochaetia</taxon>
        <taxon>Spirochaetales</taxon>
        <taxon>Spirochaetaceae</taxon>
        <taxon>Salinispira</taxon>
    </lineage>
</organism>
<dbReference type="PANTHER" id="PTHR34351:SF2">
    <property type="entry name" value="DUF58 DOMAIN-CONTAINING PROTEIN"/>
    <property type="match status" value="1"/>
</dbReference>